<feature type="domain" description="DUF5632" evidence="2">
    <location>
        <begin position="23"/>
        <end position="102"/>
    </location>
</feature>
<proteinExistence type="predicted"/>
<organism evidence="3 4">
    <name type="scientific">Mycobacterium gordonae</name>
    <dbReference type="NCBI Taxonomy" id="1778"/>
    <lineage>
        <taxon>Bacteria</taxon>
        <taxon>Bacillati</taxon>
        <taxon>Actinomycetota</taxon>
        <taxon>Actinomycetes</taxon>
        <taxon>Mycobacteriales</taxon>
        <taxon>Mycobacteriaceae</taxon>
        <taxon>Mycobacterium</taxon>
    </lineage>
</organism>
<evidence type="ECO:0008006" key="5">
    <source>
        <dbReference type="Google" id="ProtNLM"/>
    </source>
</evidence>
<evidence type="ECO:0000313" key="3">
    <source>
        <dbReference type="EMBL" id="OBS04018.1"/>
    </source>
</evidence>
<dbReference type="Proteomes" id="UP000093757">
    <property type="component" value="Unassembled WGS sequence"/>
</dbReference>
<dbReference type="InterPro" id="IPR040604">
    <property type="entry name" value="DUF5632"/>
</dbReference>
<reference evidence="3 4" key="1">
    <citation type="submission" date="2016-06" db="EMBL/GenBank/DDBJ databases">
        <authorList>
            <person name="Kjaerup R.B."/>
            <person name="Dalgaard T.S."/>
            <person name="Juul-Madsen H.R."/>
        </authorList>
    </citation>
    <scope>NUCLEOTIDE SEQUENCE [LARGE SCALE GENOMIC DNA]</scope>
    <source>
        <strain evidence="3 4">1245752.6</strain>
    </source>
</reference>
<gene>
    <name evidence="3" type="ORF">A9W98_06685</name>
</gene>
<dbReference type="AlphaFoldDB" id="A0A1A6BNV4"/>
<dbReference type="Pfam" id="PF18645">
    <property type="entry name" value="DUF5631"/>
    <property type="match status" value="1"/>
</dbReference>
<name>A0A1A6BNV4_MYCGO</name>
<protein>
    <recommendedName>
        <fullName evidence="5">Tat (Twin-arginine translocation) pathway signal sequence</fullName>
    </recommendedName>
</protein>
<dbReference type="Pfam" id="PF18646">
    <property type="entry name" value="DUF5632"/>
    <property type="match status" value="1"/>
</dbReference>
<evidence type="ECO:0000313" key="4">
    <source>
        <dbReference type="Proteomes" id="UP000093757"/>
    </source>
</evidence>
<comment type="caution">
    <text evidence="3">The sequence shown here is derived from an EMBL/GenBank/DDBJ whole genome shotgun (WGS) entry which is preliminary data.</text>
</comment>
<evidence type="ECO:0000259" key="2">
    <source>
        <dbReference type="Pfam" id="PF18646"/>
    </source>
</evidence>
<sequence>MGAQAVAATATGAAMGTASADATARKRLQRLVTAVARQQPRLAWAAGDHADNTTLLVTDLACGWIPPGIRLPSAISLLPPARRRGNLEALLGDASVTASYTPIHHLPDDGEPIPTSPRARSAPDVKELGWELNQATQWRDGLPRLAHTLAKAASAGTGVLDSELDLLHTHLTETSKRVLDSYPDNVDAHEVGNWQLLAAIDALVAGDKAGANYHIAWFLAAKTA</sequence>
<dbReference type="EMBL" id="MAEM01000014">
    <property type="protein sequence ID" value="OBS04018.1"/>
    <property type="molecule type" value="Genomic_DNA"/>
</dbReference>
<feature type="domain" description="DUF5631" evidence="1">
    <location>
        <begin position="126"/>
        <end position="220"/>
    </location>
</feature>
<dbReference type="InterPro" id="IPR040833">
    <property type="entry name" value="DUF5631"/>
</dbReference>
<accession>A0A1A6BNV4</accession>
<evidence type="ECO:0000259" key="1">
    <source>
        <dbReference type="Pfam" id="PF18645"/>
    </source>
</evidence>